<dbReference type="Pfam" id="PF00021">
    <property type="entry name" value="UPAR_LY6"/>
    <property type="match status" value="2"/>
</dbReference>
<evidence type="ECO:0000259" key="3">
    <source>
        <dbReference type="Pfam" id="PF00021"/>
    </source>
</evidence>
<dbReference type="PANTHER" id="PTHR20914">
    <property type="entry name" value="LY6/PLAUR DOMAIN-CONTAINING PROTEIN 8"/>
    <property type="match status" value="1"/>
</dbReference>
<comment type="caution">
    <text evidence="4">The sequence shown here is derived from an EMBL/GenBank/DDBJ whole genome shotgun (WGS) entry which is preliminary data.</text>
</comment>
<dbReference type="GO" id="GO:0005576">
    <property type="term" value="C:extracellular region"/>
    <property type="evidence" value="ECO:0007669"/>
    <property type="project" value="UniProtKB-SubCell"/>
</dbReference>
<sequence>LSLTCQQCLPSASGSCNIIQTSCSDQCLTSTTAMYISGTKVINNNIQTCGAPERCINGSMNMGTVKVTTNTQCCNTDLCNTQTLPELPQQPPNGRSCYTCSGSSCSGTVSCTGNEDRCISAS</sequence>
<reference evidence="4" key="1">
    <citation type="submission" date="2020-07" db="EMBL/GenBank/DDBJ databases">
        <title>Clarias magur genome sequencing, assembly and annotation.</title>
        <authorList>
            <person name="Kushwaha B."/>
            <person name="Kumar R."/>
            <person name="Das P."/>
            <person name="Joshi C.G."/>
            <person name="Kumar D."/>
            <person name="Nagpure N.S."/>
            <person name="Pandey M."/>
            <person name="Agarwal S."/>
            <person name="Srivastava S."/>
            <person name="Singh M."/>
            <person name="Sahoo L."/>
            <person name="Jayasankar P."/>
            <person name="Meher P.K."/>
            <person name="Koringa P.G."/>
            <person name="Iquebal M.A."/>
            <person name="Das S.P."/>
            <person name="Bit A."/>
            <person name="Patnaik S."/>
            <person name="Patel N."/>
            <person name="Shah T.M."/>
            <person name="Hinsu A."/>
            <person name="Jena J.K."/>
        </authorList>
    </citation>
    <scope>NUCLEOTIDE SEQUENCE</scope>
    <source>
        <strain evidence="4">CIFAMagur01</strain>
        <tissue evidence="4">Testis</tissue>
    </source>
</reference>
<evidence type="ECO:0000256" key="2">
    <source>
        <dbReference type="ARBA" id="ARBA00022525"/>
    </source>
</evidence>
<organism evidence="4 5">
    <name type="scientific">Clarias magur</name>
    <name type="common">Asian catfish</name>
    <name type="synonym">Macropteronotus magur</name>
    <dbReference type="NCBI Taxonomy" id="1594786"/>
    <lineage>
        <taxon>Eukaryota</taxon>
        <taxon>Metazoa</taxon>
        <taxon>Chordata</taxon>
        <taxon>Craniata</taxon>
        <taxon>Vertebrata</taxon>
        <taxon>Euteleostomi</taxon>
        <taxon>Actinopterygii</taxon>
        <taxon>Neopterygii</taxon>
        <taxon>Teleostei</taxon>
        <taxon>Ostariophysi</taxon>
        <taxon>Siluriformes</taxon>
        <taxon>Clariidae</taxon>
        <taxon>Clarias</taxon>
    </lineage>
</organism>
<dbReference type="OrthoDB" id="5945173at2759"/>
<evidence type="ECO:0000313" key="4">
    <source>
        <dbReference type="EMBL" id="KAF5904182.1"/>
    </source>
</evidence>
<dbReference type="PANTHER" id="PTHR20914:SF9">
    <property type="entry name" value="COILED, ISOFORM A"/>
    <property type="match status" value="1"/>
</dbReference>
<feature type="domain" description="UPAR/Ly6" evidence="3">
    <location>
        <begin position="94"/>
        <end position="121"/>
    </location>
</feature>
<keyword evidence="4" id="KW-0675">Receptor</keyword>
<dbReference type="Proteomes" id="UP000727407">
    <property type="component" value="Unassembled WGS sequence"/>
</dbReference>
<dbReference type="Gene3D" id="2.10.60.10">
    <property type="entry name" value="CD59"/>
    <property type="match status" value="2"/>
</dbReference>
<comment type="subcellular location">
    <subcellularLocation>
        <location evidence="1">Secreted</location>
    </subcellularLocation>
</comment>
<proteinExistence type="predicted"/>
<dbReference type="InterPro" id="IPR050918">
    <property type="entry name" value="CNF-like_PLA2_Inhibitor"/>
</dbReference>
<dbReference type="InterPro" id="IPR016054">
    <property type="entry name" value="LY6_UPA_recep-like"/>
</dbReference>
<feature type="domain" description="UPAR/Ly6" evidence="3">
    <location>
        <begin position="2"/>
        <end position="81"/>
    </location>
</feature>
<protein>
    <submittedName>
        <fullName evidence="4">Urokinase plasminogen activator surface receptor-like</fullName>
    </submittedName>
</protein>
<accession>A0A8J4UQ99</accession>
<keyword evidence="5" id="KW-1185">Reference proteome</keyword>
<dbReference type="InterPro" id="IPR045860">
    <property type="entry name" value="Snake_toxin-like_sf"/>
</dbReference>
<keyword evidence="2" id="KW-0964">Secreted</keyword>
<evidence type="ECO:0000256" key="1">
    <source>
        <dbReference type="ARBA" id="ARBA00004613"/>
    </source>
</evidence>
<name>A0A8J4UQ99_CLAMG</name>
<dbReference type="SUPFAM" id="SSF57302">
    <property type="entry name" value="Snake toxin-like"/>
    <property type="match status" value="1"/>
</dbReference>
<dbReference type="AlphaFoldDB" id="A0A8J4UQ99"/>
<feature type="non-terminal residue" evidence="4">
    <location>
        <position position="1"/>
    </location>
</feature>
<gene>
    <name evidence="4" type="ORF">DAT39_006126</name>
</gene>
<dbReference type="EMBL" id="QNUK01000062">
    <property type="protein sequence ID" value="KAF5904182.1"/>
    <property type="molecule type" value="Genomic_DNA"/>
</dbReference>
<feature type="non-terminal residue" evidence="4">
    <location>
        <position position="122"/>
    </location>
</feature>
<evidence type="ECO:0000313" key="5">
    <source>
        <dbReference type="Proteomes" id="UP000727407"/>
    </source>
</evidence>